<dbReference type="OrthoDB" id="164329at2"/>
<proteinExistence type="predicted"/>
<protein>
    <submittedName>
        <fullName evidence="1">Nitrous oxide-stimulated promoter family protein</fullName>
    </submittedName>
</protein>
<gene>
    <name evidence="1" type="ORF">ESZ54_06930</name>
</gene>
<evidence type="ECO:0000313" key="2">
    <source>
        <dbReference type="Proteomes" id="UP000310506"/>
    </source>
</evidence>
<name>A0A4S3B5C1_9ENTE</name>
<dbReference type="NCBIfam" id="NF007714">
    <property type="entry name" value="PRK10410.1-2"/>
    <property type="match status" value="1"/>
</dbReference>
<sequence length="114" mass="13886">MRAKNNGPRISTERETVLAMIGLYYRRKNDVDAVLEQEDMTNYAMKRLDFCQFGEDKPTCRVCPVHCYQKTYRLKMKKIMRYAGPRMLIYHPLISWKHFVREWQFKHRKEHADK</sequence>
<evidence type="ECO:0000313" key="1">
    <source>
        <dbReference type="EMBL" id="THB61060.1"/>
    </source>
</evidence>
<dbReference type="Pfam" id="PF11756">
    <property type="entry name" value="YgbA_NO"/>
    <property type="match status" value="1"/>
</dbReference>
<dbReference type="InterPro" id="IPR020483">
    <property type="entry name" value="Uncharacterised_YgbA"/>
</dbReference>
<dbReference type="RefSeq" id="WP_136136941.1">
    <property type="nucleotide sequence ID" value="NZ_SDGV01000016.1"/>
</dbReference>
<dbReference type="EMBL" id="SDGV01000016">
    <property type="protein sequence ID" value="THB61060.1"/>
    <property type="molecule type" value="Genomic_DNA"/>
</dbReference>
<comment type="caution">
    <text evidence="1">The sequence shown here is derived from an EMBL/GenBank/DDBJ whole genome shotgun (WGS) entry which is preliminary data.</text>
</comment>
<reference evidence="1 2" key="1">
    <citation type="submission" date="2019-01" db="EMBL/GenBank/DDBJ databases">
        <title>Vagococcus silagei sp. nov. isolated from brewer's grain.</title>
        <authorList>
            <person name="Guu J.-R."/>
        </authorList>
    </citation>
    <scope>NUCLEOTIDE SEQUENCE [LARGE SCALE GENOMIC DNA]</scope>
    <source>
        <strain evidence="1 2">2B-2</strain>
    </source>
</reference>
<dbReference type="Proteomes" id="UP000310506">
    <property type="component" value="Unassembled WGS sequence"/>
</dbReference>
<dbReference type="AlphaFoldDB" id="A0A4S3B5C1"/>
<organism evidence="1 2">
    <name type="scientific">Vagococcus silagei</name>
    <dbReference type="NCBI Taxonomy" id="2508885"/>
    <lineage>
        <taxon>Bacteria</taxon>
        <taxon>Bacillati</taxon>
        <taxon>Bacillota</taxon>
        <taxon>Bacilli</taxon>
        <taxon>Lactobacillales</taxon>
        <taxon>Enterococcaceae</taxon>
        <taxon>Vagococcus</taxon>
    </lineage>
</organism>
<accession>A0A4S3B5C1</accession>
<keyword evidence="2" id="KW-1185">Reference proteome</keyword>